<keyword evidence="1" id="KW-0378">Hydrolase</keyword>
<dbReference type="Proteomes" id="UP000827958">
    <property type="component" value="Segment"/>
</dbReference>
<evidence type="ECO:0000313" key="1">
    <source>
        <dbReference type="EMBL" id="UCR91771.1"/>
    </source>
</evidence>
<dbReference type="EMBL" id="MZ997839">
    <property type="protein sequence ID" value="UCR91771.1"/>
    <property type="molecule type" value="Genomic_DNA"/>
</dbReference>
<sequence length="127" mass="14424">MTKSETKSAAYRKRCDEKPFHMYNITKRSGCRTKGLIYNLDAAYLESIWTGTCPVFGIPLDIPMKQARGKGSHNTAHLDRINPKLGYIKGNVAWISGRANRIKYDATLEELKQLVNWMESVTTSRKA</sequence>
<reference evidence="1 2" key="1">
    <citation type="submission" date="2021-08" db="EMBL/GenBank/DDBJ databases">
        <title>In vitro characterization and in vivo efficacy assessment in Galleria mellonella larvae of newly isolated bacteriophages against Escherichia coli K1.</title>
        <authorList>
            <person name="Antoine C."/>
            <person name="Laforet F."/>
            <person name="Blasdel-Reuter B."/>
            <person name="Fall A."/>
            <person name="Duprez J.-N."/>
            <person name="Mainil J."/>
            <person name="Delcenserie V."/>
            <person name="Thiry D."/>
        </authorList>
    </citation>
    <scope>NUCLEOTIDE SEQUENCE [LARGE SCALE GENOMIC DNA]</scope>
</reference>
<proteinExistence type="predicted"/>
<organism evidence="1 2">
    <name type="scientific">Escherichia phage ULINTec4</name>
    <dbReference type="NCBI Taxonomy" id="2876729"/>
    <lineage>
        <taxon>Viruses</taxon>
        <taxon>Duplodnaviria</taxon>
        <taxon>Heunggongvirae</taxon>
        <taxon>Uroviricota</taxon>
        <taxon>Caudoviricetes</taxon>
        <taxon>Autographivirales</taxon>
        <taxon>Autosignataviridae</taxon>
        <taxon>Molineuxvirinae</taxon>
        <taxon>Vectrevirus</taxon>
        <taxon>Vectrevirus ULINTec4</taxon>
    </lineage>
</organism>
<dbReference type="Gene3D" id="3.30.40.220">
    <property type="match status" value="1"/>
</dbReference>
<keyword evidence="1" id="KW-0540">Nuclease</keyword>
<dbReference type="GO" id="GO:0004519">
    <property type="term" value="F:endonuclease activity"/>
    <property type="evidence" value="ECO:0007669"/>
    <property type="project" value="UniProtKB-KW"/>
</dbReference>
<accession>A0AAE8Y2H9</accession>
<evidence type="ECO:0000313" key="2">
    <source>
        <dbReference type="Proteomes" id="UP000827958"/>
    </source>
</evidence>
<name>A0AAE8Y2H9_9CAUD</name>
<keyword evidence="1" id="KW-0255">Endonuclease</keyword>
<keyword evidence="2" id="KW-1185">Reference proteome</keyword>
<protein>
    <submittedName>
        <fullName evidence="1">Endonuclease</fullName>
    </submittedName>
</protein>